<comment type="caution">
    <text evidence="2">The sequence shown here is derived from an EMBL/GenBank/DDBJ whole genome shotgun (WGS) entry which is preliminary data.</text>
</comment>
<organism evidence="2 4">
    <name type="scientific">Limosilactobacillus vaginalis</name>
    <dbReference type="NCBI Taxonomy" id="1633"/>
    <lineage>
        <taxon>Bacteria</taxon>
        <taxon>Bacillati</taxon>
        <taxon>Bacillota</taxon>
        <taxon>Bacilli</taxon>
        <taxon>Lactobacillales</taxon>
        <taxon>Lactobacillaceae</taxon>
        <taxon>Limosilactobacillus</taxon>
    </lineage>
</organism>
<dbReference type="Proteomes" id="UP001527392">
    <property type="component" value="Unassembled WGS sequence"/>
</dbReference>
<protein>
    <submittedName>
        <fullName evidence="2">Ribosomal protein S18-alanine N-acetyltransferase</fullName>
        <ecNumber evidence="2">2.3.1.266</ecNumber>
    </submittedName>
</protein>
<dbReference type="PROSITE" id="PS51186">
    <property type="entry name" value="GNAT"/>
    <property type="match status" value="1"/>
</dbReference>
<dbReference type="InterPro" id="IPR000182">
    <property type="entry name" value="GNAT_dom"/>
</dbReference>
<reference evidence="2 5" key="1">
    <citation type="submission" date="2022-01" db="EMBL/GenBank/DDBJ databases">
        <title>VMRC isolate genome collection.</title>
        <authorList>
            <person name="France M."/>
            <person name="Rutt L."/>
            <person name="Humphrys M."/>
            <person name="Ravel J."/>
        </authorList>
    </citation>
    <scope>NUCLEOTIDE SEQUENCE</scope>
    <source>
        <strain evidence="3 5">C0030B4</strain>
        <strain evidence="2">C0048A1</strain>
    </source>
</reference>
<dbReference type="InterPro" id="IPR016181">
    <property type="entry name" value="Acyl_CoA_acyltransferase"/>
</dbReference>
<dbReference type="EMBL" id="JAKHPH010000007">
    <property type="protein sequence ID" value="MCZ3667447.1"/>
    <property type="molecule type" value="Genomic_DNA"/>
</dbReference>
<dbReference type="EMBL" id="JAKHMS010000008">
    <property type="protein sequence ID" value="MCZ3781457.1"/>
    <property type="molecule type" value="Genomic_DNA"/>
</dbReference>
<dbReference type="Gene3D" id="3.40.630.30">
    <property type="match status" value="1"/>
</dbReference>
<dbReference type="PANTHER" id="PTHR43617:SF20">
    <property type="entry name" value="N-ALPHA-ACETYLTRANSFERASE RIMI"/>
    <property type="match status" value="1"/>
</dbReference>
<evidence type="ECO:0000313" key="5">
    <source>
        <dbReference type="Proteomes" id="UP001527392"/>
    </source>
</evidence>
<dbReference type="Pfam" id="PF00583">
    <property type="entry name" value="Acetyltransf_1"/>
    <property type="match status" value="1"/>
</dbReference>
<dbReference type="RefSeq" id="WP_098044891.1">
    <property type="nucleotide sequence ID" value="NZ_CAJFIS010000007.1"/>
</dbReference>
<keyword evidence="5" id="KW-1185">Reference proteome</keyword>
<keyword evidence="2" id="KW-0808">Transferase</keyword>
<dbReference type="InterPro" id="IPR006464">
    <property type="entry name" value="AcTrfase_RimI/Ard1"/>
</dbReference>
<accession>A0AAP3DN07</accession>
<dbReference type="SUPFAM" id="SSF55729">
    <property type="entry name" value="Acyl-CoA N-acyltransferases (Nat)"/>
    <property type="match status" value="1"/>
</dbReference>
<feature type="domain" description="N-acetyltransferase" evidence="1">
    <location>
        <begin position="32"/>
        <end position="180"/>
    </location>
</feature>
<dbReference type="PANTHER" id="PTHR43617">
    <property type="entry name" value="L-AMINO ACID N-ACETYLTRANSFERASE"/>
    <property type="match status" value="1"/>
</dbReference>
<name>A0AAP3DN07_9LACO</name>
<evidence type="ECO:0000259" key="1">
    <source>
        <dbReference type="PROSITE" id="PS51186"/>
    </source>
</evidence>
<dbReference type="EC" id="2.3.1.266" evidence="2"/>
<evidence type="ECO:0000313" key="3">
    <source>
        <dbReference type="EMBL" id="MCZ3781457.1"/>
    </source>
</evidence>
<proteinExistence type="predicted"/>
<evidence type="ECO:0000313" key="4">
    <source>
        <dbReference type="Proteomes" id="UP001212401"/>
    </source>
</evidence>
<dbReference type="GO" id="GO:0008999">
    <property type="term" value="F:protein-N-terminal-alanine acetyltransferase activity"/>
    <property type="evidence" value="ECO:0007669"/>
    <property type="project" value="UniProtKB-EC"/>
</dbReference>
<dbReference type="CDD" id="cd04301">
    <property type="entry name" value="NAT_SF"/>
    <property type="match status" value="1"/>
</dbReference>
<evidence type="ECO:0000313" key="2">
    <source>
        <dbReference type="EMBL" id="MCZ3667447.1"/>
    </source>
</evidence>
<dbReference type="NCBIfam" id="TIGR01575">
    <property type="entry name" value="rimI"/>
    <property type="match status" value="1"/>
</dbReference>
<gene>
    <name evidence="2" type="primary">rimI</name>
    <name evidence="3" type="ORF">L2504_04785</name>
    <name evidence="2" type="ORF">L2724_03995</name>
</gene>
<keyword evidence="2" id="KW-0687">Ribonucleoprotein</keyword>
<dbReference type="InterPro" id="IPR050276">
    <property type="entry name" value="MshD_Acetyltransferase"/>
</dbReference>
<dbReference type="GO" id="GO:0005840">
    <property type="term" value="C:ribosome"/>
    <property type="evidence" value="ECO:0007669"/>
    <property type="project" value="UniProtKB-KW"/>
</dbReference>
<keyword evidence="2" id="KW-0012">Acyltransferase</keyword>
<dbReference type="GeneID" id="75081717"/>
<dbReference type="Proteomes" id="UP001212401">
    <property type="component" value="Unassembled WGS sequence"/>
</dbReference>
<sequence length="186" mass="21819">MFAKFKNWLKHHQEAGQLIFEQQTKLINGRQFTIRRARFTDISSIIRIEELIYGTAPWNANAFQIELERDHDRLYLVTVYDGQVVGYAGCSFNWYKHESHITNIGVSPAYQDQGIGANLIQILKTYAGNHGYPRMTLEVRIHNLRARKLYERLGFHQTNIKSHYYIDNREDAVEMEVKLQSRGENT</sequence>
<dbReference type="AlphaFoldDB" id="A0AAP3DN07"/>
<keyword evidence="2" id="KW-0689">Ribosomal protein</keyword>